<evidence type="ECO:0000256" key="4">
    <source>
        <dbReference type="ARBA" id="ARBA00022679"/>
    </source>
</evidence>
<evidence type="ECO:0000313" key="11">
    <source>
        <dbReference type="Proteomes" id="UP000176633"/>
    </source>
</evidence>
<feature type="transmembrane region" description="Helical" evidence="8">
    <location>
        <begin position="194"/>
        <end position="212"/>
    </location>
</feature>
<feature type="transmembrane region" description="Helical" evidence="8">
    <location>
        <begin position="328"/>
        <end position="346"/>
    </location>
</feature>
<feature type="transmembrane region" description="Helical" evidence="8">
    <location>
        <begin position="398"/>
        <end position="419"/>
    </location>
</feature>
<evidence type="ECO:0000256" key="5">
    <source>
        <dbReference type="ARBA" id="ARBA00022692"/>
    </source>
</evidence>
<evidence type="ECO:0000256" key="7">
    <source>
        <dbReference type="ARBA" id="ARBA00023136"/>
    </source>
</evidence>
<dbReference type="PANTHER" id="PTHR33908:SF11">
    <property type="entry name" value="MEMBRANE PROTEIN"/>
    <property type="match status" value="1"/>
</dbReference>
<protein>
    <recommendedName>
        <fullName evidence="9">Glycosyltransferase RgtA/B/C/D-like domain-containing protein</fullName>
    </recommendedName>
</protein>
<dbReference type="InterPro" id="IPR038731">
    <property type="entry name" value="RgtA/B/C-like"/>
</dbReference>
<feature type="transmembrane region" description="Helical" evidence="8">
    <location>
        <begin position="352"/>
        <end position="374"/>
    </location>
</feature>
<dbReference type="GO" id="GO:0005886">
    <property type="term" value="C:plasma membrane"/>
    <property type="evidence" value="ECO:0007669"/>
    <property type="project" value="UniProtKB-SubCell"/>
</dbReference>
<feature type="transmembrane region" description="Helical" evidence="8">
    <location>
        <begin position="172"/>
        <end position="188"/>
    </location>
</feature>
<keyword evidence="2" id="KW-1003">Cell membrane</keyword>
<evidence type="ECO:0000256" key="8">
    <source>
        <dbReference type="SAM" id="Phobius"/>
    </source>
</evidence>
<dbReference type="PANTHER" id="PTHR33908">
    <property type="entry name" value="MANNOSYLTRANSFERASE YKCB-RELATED"/>
    <property type="match status" value="1"/>
</dbReference>
<keyword evidence="4" id="KW-0808">Transferase</keyword>
<dbReference type="Pfam" id="PF13231">
    <property type="entry name" value="PMT_2"/>
    <property type="match status" value="1"/>
</dbReference>
<comment type="caution">
    <text evidence="10">The sequence shown here is derived from an EMBL/GenBank/DDBJ whole genome shotgun (WGS) entry which is preliminary data.</text>
</comment>
<gene>
    <name evidence="10" type="ORF">A3G50_00715</name>
</gene>
<organism evidence="10 11">
    <name type="scientific">Candidatus Jorgensenbacteria bacterium RIFCSPLOWO2_12_FULL_42_11</name>
    <dbReference type="NCBI Taxonomy" id="1798473"/>
    <lineage>
        <taxon>Bacteria</taxon>
        <taxon>Candidatus Joergenseniibacteriota</taxon>
    </lineage>
</organism>
<accession>A0A1F6C104</accession>
<dbReference type="GO" id="GO:0016763">
    <property type="term" value="F:pentosyltransferase activity"/>
    <property type="evidence" value="ECO:0007669"/>
    <property type="project" value="TreeGrafter"/>
</dbReference>
<reference evidence="10 11" key="1">
    <citation type="journal article" date="2016" name="Nat. Commun.">
        <title>Thousands of microbial genomes shed light on interconnected biogeochemical processes in an aquifer system.</title>
        <authorList>
            <person name="Anantharaman K."/>
            <person name="Brown C.T."/>
            <person name="Hug L.A."/>
            <person name="Sharon I."/>
            <person name="Castelle C.J."/>
            <person name="Probst A.J."/>
            <person name="Thomas B.C."/>
            <person name="Singh A."/>
            <person name="Wilkins M.J."/>
            <person name="Karaoz U."/>
            <person name="Brodie E.L."/>
            <person name="Williams K.H."/>
            <person name="Hubbard S.S."/>
            <person name="Banfield J.F."/>
        </authorList>
    </citation>
    <scope>NUCLEOTIDE SEQUENCE [LARGE SCALE GENOMIC DNA]</scope>
</reference>
<keyword evidence="5 8" id="KW-0812">Transmembrane</keyword>
<feature type="transmembrane region" description="Helical" evidence="8">
    <location>
        <begin position="300"/>
        <end position="316"/>
    </location>
</feature>
<dbReference type="STRING" id="1798473.A3G50_00715"/>
<dbReference type="AlphaFoldDB" id="A0A1F6C104"/>
<keyword evidence="6 8" id="KW-1133">Transmembrane helix</keyword>
<proteinExistence type="predicted"/>
<feature type="transmembrane region" description="Helical" evidence="8">
    <location>
        <begin position="117"/>
        <end position="135"/>
    </location>
</feature>
<keyword evidence="7 8" id="KW-0472">Membrane</keyword>
<evidence type="ECO:0000256" key="3">
    <source>
        <dbReference type="ARBA" id="ARBA00022676"/>
    </source>
</evidence>
<dbReference type="GO" id="GO:0009103">
    <property type="term" value="P:lipopolysaccharide biosynthetic process"/>
    <property type="evidence" value="ECO:0007669"/>
    <property type="project" value="UniProtKB-ARBA"/>
</dbReference>
<evidence type="ECO:0000256" key="1">
    <source>
        <dbReference type="ARBA" id="ARBA00004651"/>
    </source>
</evidence>
<comment type="subcellular location">
    <subcellularLocation>
        <location evidence="1">Cell membrane</location>
        <topology evidence="1">Multi-pass membrane protein</topology>
    </subcellularLocation>
</comment>
<feature type="transmembrane region" description="Helical" evidence="8">
    <location>
        <begin position="141"/>
        <end position="160"/>
    </location>
</feature>
<dbReference type="Proteomes" id="UP000176633">
    <property type="component" value="Unassembled WGS sequence"/>
</dbReference>
<feature type="transmembrane region" description="Helical" evidence="8">
    <location>
        <begin position="224"/>
        <end position="246"/>
    </location>
</feature>
<name>A0A1F6C104_9BACT</name>
<feature type="transmembrane region" description="Helical" evidence="8">
    <location>
        <begin position="12"/>
        <end position="33"/>
    </location>
</feature>
<evidence type="ECO:0000256" key="6">
    <source>
        <dbReference type="ARBA" id="ARBA00022989"/>
    </source>
</evidence>
<dbReference type="EMBL" id="MFKM01000032">
    <property type="protein sequence ID" value="OGG42896.1"/>
    <property type="molecule type" value="Genomic_DNA"/>
</dbReference>
<evidence type="ECO:0000256" key="2">
    <source>
        <dbReference type="ARBA" id="ARBA00022475"/>
    </source>
</evidence>
<feature type="domain" description="Glycosyltransferase RgtA/B/C/D-like" evidence="9">
    <location>
        <begin position="79"/>
        <end position="231"/>
    </location>
</feature>
<feature type="transmembrane region" description="Helical" evidence="8">
    <location>
        <begin position="92"/>
        <end position="112"/>
    </location>
</feature>
<sequence length="512" mass="58937">MIQATAIMMQKIIKNPFFLLAIVFIVASFLRFYQIAELPPGFYPDEAMYANNGVEAWETGHFKIFYPENFGREGLWPNIIGFFIVKFGHEPWIPRSIAAIFGTLTVLGIYFLTKELFLKKIALLASFLVATSFWHINFSRIGFRAIMAPFFLVWGVYFLLLALRKAKDQKSSIFCFLSSIFSGLFYGLGFHTYIAYRATPLLILIILFSYWFQNKEKLIRKKILLSTFYFLFSTIIVAAPLLFYFLQNPRDFFGRTSQISVFSSPTPIKDLGINILKTAGMFNFIGDENWRHNYAGRPELFWPVGILFLLGIFLGIKSMLKRIQKREYAILFGWLIVAILPVIISNESLPHALRALLMIPPVFILAGVGGLWFYEKIKSSILNRETDAKPYAKLTRKIFLFSIFYFLLSILVFEAYYVYFIKWGQNPNVPGAFSANYVGIGRQLNTQPKALPKYVVVEARGADVRGLPMPTQTVMFITDTFTPEKQEEKNIFYVLPEQINQIPENGYTVILK</sequence>
<evidence type="ECO:0000259" key="9">
    <source>
        <dbReference type="Pfam" id="PF13231"/>
    </source>
</evidence>
<evidence type="ECO:0000313" key="10">
    <source>
        <dbReference type="EMBL" id="OGG42896.1"/>
    </source>
</evidence>
<dbReference type="InterPro" id="IPR050297">
    <property type="entry name" value="LipidA_mod_glycosyltrf_83"/>
</dbReference>
<keyword evidence="3" id="KW-0328">Glycosyltransferase</keyword>